<dbReference type="Proteomes" id="UP000500801">
    <property type="component" value="Chromosome"/>
</dbReference>
<evidence type="ECO:0000259" key="2">
    <source>
        <dbReference type="Pfam" id="PF09968"/>
    </source>
</evidence>
<dbReference type="CDD" id="cd01048">
    <property type="entry name" value="Ferritin_like_AB2"/>
    <property type="match status" value="1"/>
</dbReference>
<dbReference type="EMBL" id="CP033622">
    <property type="protein sequence ID" value="QIZ52886.1"/>
    <property type="molecule type" value="Genomic_DNA"/>
</dbReference>
<dbReference type="SUPFAM" id="SSF47240">
    <property type="entry name" value="Ferritin-like"/>
    <property type="match status" value="1"/>
</dbReference>
<proteinExistence type="predicted"/>
<dbReference type="InterPro" id="IPR009078">
    <property type="entry name" value="Ferritin-like_SF"/>
</dbReference>
<name>A0AAE6Z235_9GAMM</name>
<protein>
    <submittedName>
        <fullName evidence="3">DUF2202 domain-containing protein</fullName>
    </submittedName>
</protein>
<dbReference type="Pfam" id="PF09968">
    <property type="entry name" value="DUF2202"/>
    <property type="match status" value="1"/>
</dbReference>
<feature type="chain" id="PRO_5042256713" evidence="1">
    <location>
        <begin position="24"/>
        <end position="161"/>
    </location>
</feature>
<evidence type="ECO:0000313" key="3">
    <source>
        <dbReference type="EMBL" id="QIZ52886.1"/>
    </source>
</evidence>
<reference evidence="3 4" key="1">
    <citation type="submission" date="2018-11" db="EMBL/GenBank/DDBJ databases">
        <title>Complete genome sequence of Dickeya zeae strain CE1 infecting Canna edulis Ker-Gawl. in China.</title>
        <authorList>
            <person name="Zhang J."/>
            <person name="Lin B."/>
            <person name="Shen H."/>
            <person name="Jiang S."/>
            <person name="Pu X."/>
            <person name="Sun D."/>
        </authorList>
    </citation>
    <scope>NUCLEOTIDE SEQUENCE [LARGE SCALE GENOMIC DNA]</scope>
    <source>
        <strain evidence="3 4">CE1</strain>
    </source>
</reference>
<dbReference type="Gene3D" id="1.20.1260.10">
    <property type="match status" value="1"/>
</dbReference>
<keyword evidence="1" id="KW-0732">Signal</keyword>
<dbReference type="RefSeq" id="WP_168363798.1">
    <property type="nucleotide sequence ID" value="NZ_CP033622.1"/>
</dbReference>
<accession>A0AAE6Z235</accession>
<dbReference type="InterPro" id="IPR019243">
    <property type="entry name" value="DUF2202"/>
</dbReference>
<organism evidence="3 4">
    <name type="scientific">Dickeya zeae</name>
    <dbReference type="NCBI Taxonomy" id="204042"/>
    <lineage>
        <taxon>Bacteria</taxon>
        <taxon>Pseudomonadati</taxon>
        <taxon>Pseudomonadota</taxon>
        <taxon>Gammaproteobacteria</taxon>
        <taxon>Enterobacterales</taxon>
        <taxon>Pectobacteriaceae</taxon>
        <taxon>Dickeya</taxon>
    </lineage>
</organism>
<evidence type="ECO:0000313" key="4">
    <source>
        <dbReference type="Proteomes" id="UP000500801"/>
    </source>
</evidence>
<sequence length="161" mass="17801">MKSQLLSKACLFLVTLSISPLYAQQPLDNAAKNALQTALYHEYHTEALYAAAIEKFGQVAPFNNIMRAEQNHAHALAQLMQNYGMKVPPNTLSGSTEMKNTLPATLKEACKMGVDAEVANQALYDKTLLPAVSSHQDITLVFQRLRDASQQNHLPAFKQCQ</sequence>
<evidence type="ECO:0000256" key="1">
    <source>
        <dbReference type="SAM" id="SignalP"/>
    </source>
</evidence>
<feature type="signal peptide" evidence="1">
    <location>
        <begin position="1"/>
        <end position="23"/>
    </location>
</feature>
<dbReference type="InterPro" id="IPR012347">
    <property type="entry name" value="Ferritin-like"/>
</dbReference>
<dbReference type="AlphaFoldDB" id="A0AAE6Z235"/>
<feature type="domain" description="DUF2202" evidence="2">
    <location>
        <begin position="48"/>
        <end position="158"/>
    </location>
</feature>
<gene>
    <name evidence="3" type="ORF">DWG24_20150</name>
</gene>